<dbReference type="InterPro" id="IPR032675">
    <property type="entry name" value="LRR_dom_sf"/>
</dbReference>
<reference evidence="1 2" key="1">
    <citation type="journal article" date="2018" name="Sci. Rep.">
        <title>Genome sequence of the cauliflower mushroom Sparassis crispa (Hanabiratake) and its association with beneficial usage.</title>
        <authorList>
            <person name="Kiyama R."/>
            <person name="Furutani Y."/>
            <person name="Kawaguchi K."/>
            <person name="Nakanishi T."/>
        </authorList>
    </citation>
    <scope>NUCLEOTIDE SEQUENCE [LARGE SCALE GENOMIC DNA]</scope>
</reference>
<dbReference type="GeneID" id="38778718"/>
<dbReference type="EMBL" id="BFAD01000004">
    <property type="protein sequence ID" value="GBE81801.1"/>
    <property type="molecule type" value="Genomic_DNA"/>
</dbReference>
<protein>
    <recommendedName>
        <fullName evidence="3">F-box domain-containing protein</fullName>
    </recommendedName>
</protein>
<keyword evidence="2" id="KW-1185">Reference proteome</keyword>
<accession>A0A401GI66</accession>
<dbReference type="Gene3D" id="3.80.10.10">
    <property type="entry name" value="Ribonuclease Inhibitor"/>
    <property type="match status" value="1"/>
</dbReference>
<dbReference type="RefSeq" id="XP_027612714.1">
    <property type="nucleotide sequence ID" value="XM_027756913.1"/>
</dbReference>
<evidence type="ECO:0000313" key="2">
    <source>
        <dbReference type="Proteomes" id="UP000287166"/>
    </source>
</evidence>
<dbReference type="SUPFAM" id="SSF52047">
    <property type="entry name" value="RNI-like"/>
    <property type="match status" value="1"/>
</dbReference>
<proteinExistence type="predicted"/>
<dbReference type="AlphaFoldDB" id="A0A401GI66"/>
<gene>
    <name evidence="1" type="ORF">SCP_0401740</name>
</gene>
<name>A0A401GI66_9APHY</name>
<evidence type="ECO:0008006" key="3">
    <source>
        <dbReference type="Google" id="ProtNLM"/>
    </source>
</evidence>
<dbReference type="OrthoDB" id="3194788at2759"/>
<sequence>MSPIHGQPFEVLEAIAGYIDNADDILAFALASKFIASVVSPRHTQLRHIRCNVETICLWKAFSRDLSLARNVRILEIGDGRPYRLPRFILPDHTDCQCSHGVTQREAELELITALKNLTHLTFFKWRGHPNVVIAKKESDGEDVWTSLTHCRDLRELDVLENFMEYPPYPIWGGAMFRSSNLTSFKYITSVESLVPDLYGLDTEPLGIMLREHCPKLQRLHLGFSCEGEDIMPNVEHSIMSGRWPNLRSLHLRWAACSPAAAVSFLVAHPQILDLSIDSFIGSTATSEGLPLDCPPGLLPSLQKLECATSQAADILSSASSQPRPLMHLSLNDLPFSSRQAEFLAILSTLTSIQTVEFRYSFTMEAISRLAQAAPWLPRLHIDGSSFLMSSCKDPETKKRWQKLFEPFFRLEALECENPEQNVLDVIRGP</sequence>
<evidence type="ECO:0000313" key="1">
    <source>
        <dbReference type="EMBL" id="GBE81801.1"/>
    </source>
</evidence>
<dbReference type="STRING" id="139825.A0A401GI66"/>
<dbReference type="InParanoid" id="A0A401GI66"/>
<dbReference type="Proteomes" id="UP000287166">
    <property type="component" value="Unassembled WGS sequence"/>
</dbReference>
<organism evidence="1 2">
    <name type="scientific">Sparassis crispa</name>
    <dbReference type="NCBI Taxonomy" id="139825"/>
    <lineage>
        <taxon>Eukaryota</taxon>
        <taxon>Fungi</taxon>
        <taxon>Dikarya</taxon>
        <taxon>Basidiomycota</taxon>
        <taxon>Agaricomycotina</taxon>
        <taxon>Agaricomycetes</taxon>
        <taxon>Polyporales</taxon>
        <taxon>Sparassidaceae</taxon>
        <taxon>Sparassis</taxon>
    </lineage>
</organism>
<comment type="caution">
    <text evidence="1">The sequence shown here is derived from an EMBL/GenBank/DDBJ whole genome shotgun (WGS) entry which is preliminary data.</text>
</comment>